<sequence length="181" mass="20685">MDNGFNYYRIKTVWEGEAKDQSLTKKKSEELVYATSYTEAEKIAHALIEDQQRAKFSDSIEIEIVKTKIEDILYNDILATQEPLVGGLVCSFFEESDDTGVGLYAVKVMFIEIDEKTAKEKRRYQTIYTPATSNSDANERVRKYLESSVCDYVVRVAKFDKAEAILWPSDIYKSKTAESIA</sequence>
<reference evidence="1" key="1">
    <citation type="journal article" date="2021" name="Proc. Natl. Acad. Sci. U.S.A.">
        <title>A Catalog of Tens of Thousands of Viruses from Human Metagenomes Reveals Hidden Associations with Chronic Diseases.</title>
        <authorList>
            <person name="Tisza M.J."/>
            <person name="Buck C.B."/>
        </authorList>
    </citation>
    <scope>NUCLEOTIDE SEQUENCE</scope>
    <source>
        <strain evidence="1">CtuZj11</strain>
    </source>
</reference>
<organism evidence="1">
    <name type="scientific">virus sp. ctuZj11</name>
    <dbReference type="NCBI Taxonomy" id="2825825"/>
    <lineage>
        <taxon>Viruses</taxon>
    </lineage>
</organism>
<accession>A0A8S5R9Z8</accession>
<name>A0A8S5R9Z8_9VIRU</name>
<proteinExistence type="predicted"/>
<dbReference type="InterPro" id="IPR027848">
    <property type="entry name" value="DUF4494"/>
</dbReference>
<dbReference type="EMBL" id="BK059083">
    <property type="protein sequence ID" value="DAE28238.1"/>
    <property type="molecule type" value="Genomic_DNA"/>
</dbReference>
<dbReference type="Pfam" id="PF14902">
    <property type="entry name" value="DUF4494"/>
    <property type="match status" value="1"/>
</dbReference>
<protein>
    <submittedName>
        <fullName evidence="1">Uncharacterized protein</fullName>
    </submittedName>
</protein>
<evidence type="ECO:0000313" key="1">
    <source>
        <dbReference type="EMBL" id="DAE28238.1"/>
    </source>
</evidence>